<evidence type="ECO:0000313" key="3">
    <source>
        <dbReference type="EMBL" id="JAP45889.1"/>
    </source>
</evidence>
<gene>
    <name evidence="3" type="primary">DUS23</name>
    <name evidence="3" type="ORF">TR149319</name>
</gene>
<dbReference type="PROSITE" id="PS00383">
    <property type="entry name" value="TYR_PHOSPHATASE_1"/>
    <property type="match status" value="1"/>
</dbReference>
<dbReference type="InterPro" id="IPR057023">
    <property type="entry name" value="PTP-SAK"/>
</dbReference>
<evidence type="ECO:0000256" key="1">
    <source>
        <dbReference type="ARBA" id="ARBA00022801"/>
    </source>
</evidence>
<dbReference type="Gene3D" id="3.90.190.10">
    <property type="entry name" value="Protein tyrosine phosphatase superfamily"/>
    <property type="match status" value="1"/>
</dbReference>
<dbReference type="GO" id="GO:0016791">
    <property type="term" value="F:phosphatase activity"/>
    <property type="evidence" value="ECO:0007669"/>
    <property type="project" value="UniProtKB-ARBA"/>
</dbReference>
<name>A0A0X3P1W8_SCHSO</name>
<dbReference type="PROSITE" id="PS50056">
    <property type="entry name" value="TYR_PHOSPHATASE_2"/>
    <property type="match status" value="1"/>
</dbReference>
<dbReference type="AlphaFoldDB" id="A0A0X3P1W8"/>
<feature type="domain" description="Tyrosine specific protein phosphatases" evidence="2">
    <location>
        <begin position="101"/>
        <end position="163"/>
    </location>
</feature>
<organism evidence="3">
    <name type="scientific">Schistocephalus solidus</name>
    <name type="common">Tapeworm</name>
    <dbReference type="NCBI Taxonomy" id="70667"/>
    <lineage>
        <taxon>Eukaryota</taxon>
        <taxon>Metazoa</taxon>
        <taxon>Spiralia</taxon>
        <taxon>Lophotrochozoa</taxon>
        <taxon>Platyhelminthes</taxon>
        <taxon>Cestoda</taxon>
        <taxon>Eucestoda</taxon>
        <taxon>Diphyllobothriidea</taxon>
        <taxon>Diphyllobothriidae</taxon>
        <taxon>Schistocephalus</taxon>
    </lineage>
</organism>
<feature type="non-terminal residue" evidence="3">
    <location>
        <position position="1"/>
    </location>
</feature>
<reference evidence="3" key="1">
    <citation type="submission" date="2016-01" db="EMBL/GenBank/DDBJ databases">
        <title>Reference transcriptome for the parasite Schistocephalus solidus: insights into the molecular evolution of parasitism.</title>
        <authorList>
            <person name="Hebert F.O."/>
            <person name="Grambauer S."/>
            <person name="Barber I."/>
            <person name="Landry C.R."/>
            <person name="Aubin-Horth N."/>
        </authorList>
    </citation>
    <scope>NUCLEOTIDE SEQUENCE</scope>
</reference>
<keyword evidence="1" id="KW-0378">Hydrolase</keyword>
<dbReference type="Pfam" id="PF22784">
    <property type="entry name" value="PTP-SAK"/>
    <property type="match status" value="1"/>
</dbReference>
<dbReference type="InterPro" id="IPR000387">
    <property type="entry name" value="Tyr_Pase_dom"/>
</dbReference>
<accession>A0A0X3P1W8</accession>
<dbReference type="InterPro" id="IPR050561">
    <property type="entry name" value="PTP"/>
</dbReference>
<dbReference type="InterPro" id="IPR029021">
    <property type="entry name" value="Prot-tyrosine_phosphatase-like"/>
</dbReference>
<dbReference type="InterPro" id="IPR016130">
    <property type="entry name" value="Tyr_Pase_AS"/>
</dbReference>
<dbReference type="PANTHER" id="PTHR23339">
    <property type="entry name" value="TYROSINE SPECIFIC PROTEIN PHOSPHATASE AND DUAL SPECIFICITY PROTEIN PHOSPHATASE"/>
    <property type="match status" value="1"/>
</dbReference>
<dbReference type="SUPFAM" id="SSF52799">
    <property type="entry name" value="(Phosphotyrosine protein) phosphatases II"/>
    <property type="match status" value="1"/>
</dbReference>
<dbReference type="EMBL" id="GEEE01017336">
    <property type="protein sequence ID" value="JAP45889.1"/>
    <property type="molecule type" value="Transcribed_RNA"/>
</dbReference>
<proteinExistence type="predicted"/>
<protein>
    <submittedName>
        <fullName evidence="3">Dual specificity protein phosphatase 23</fullName>
    </submittedName>
</protein>
<sequence length="185" mass="20863">ESAWTPTSIVPHTVLTGHSPYRYVRQCFLVLLTMSYAPPHFSWVSENVAGFAFPHLRENLDYLVNRAHITHLITLCREKPEHLDDFPSLHHHYFPVGGFTEDDVDLVKNIVDIIVNAESKNEKSGVHCQMGMVRTGTILAAYLANKNKVDGLTATKQLFKLRPKSLVEGSDAEVVRKYAESLGYN</sequence>
<evidence type="ECO:0000259" key="2">
    <source>
        <dbReference type="PROSITE" id="PS50056"/>
    </source>
</evidence>